<evidence type="ECO:0000313" key="1">
    <source>
        <dbReference type="EMBL" id="QIE86082.1"/>
    </source>
</evidence>
<sequence length="185" mass="20622">MTTTSASAAARRFHPLEQADFQRLEQAAYLKGLLRPFPFKGKGTLTEWASQCHALRDDLIELAQRRVLAQAIDYPFRLLPVELAQQTTGAGTVFLRWRRPDRSAMGVALWQALITSPATPNTLIDDLYAMEVQRIVLNMQISLLHTLGRQAHECACKVAQAESTYLQRVPGNAASIRTTSSKESL</sequence>
<dbReference type="RefSeq" id="WP_024767685.1">
    <property type="nucleotide sequence ID" value="NZ_CP049140.1"/>
</dbReference>
<evidence type="ECO:0000313" key="2">
    <source>
        <dbReference type="Proteomes" id="UP000501063"/>
    </source>
</evidence>
<dbReference type="AlphaFoldDB" id="A0A6G6ISW0"/>
<organism evidence="1 2">
    <name type="scientific">Pseudomonas nitroreducens</name>
    <dbReference type="NCBI Taxonomy" id="46680"/>
    <lineage>
        <taxon>Bacteria</taxon>
        <taxon>Pseudomonadati</taxon>
        <taxon>Pseudomonadota</taxon>
        <taxon>Gammaproteobacteria</taxon>
        <taxon>Pseudomonadales</taxon>
        <taxon>Pseudomonadaceae</taxon>
        <taxon>Pseudomonas</taxon>
    </lineage>
</organism>
<dbReference type="Proteomes" id="UP000501063">
    <property type="component" value="Chromosome"/>
</dbReference>
<dbReference type="InterPro" id="IPR021502">
    <property type="entry name" value="DUF3158"/>
</dbReference>
<reference evidence="1 2" key="1">
    <citation type="submission" date="2020-02" db="EMBL/GenBank/DDBJ databases">
        <title>Integrative conjugative elements (ICEs) and plasmids drive adaptation of Pseudomonas nitroreducens strain HBP1 to wastewater environment.</title>
        <authorList>
            <person name="Sentchilo V."/>
            <person name="Carraro N."/>
            <person name="Bertelli C."/>
            <person name="van der Meer J.R."/>
        </authorList>
    </citation>
    <scope>NUCLEOTIDE SEQUENCE [LARGE SCALE GENOMIC DNA]</scope>
    <source>
        <strain evidence="1 2">HBP1</strain>
    </source>
</reference>
<dbReference type="KEGG" id="pnt:G5B91_07305"/>
<dbReference type="Pfam" id="PF11358">
    <property type="entry name" value="DUF3158"/>
    <property type="match status" value="1"/>
</dbReference>
<name>A0A6G6ISW0_PSENT</name>
<protein>
    <submittedName>
        <fullName evidence="1">DUF3158 family protein</fullName>
    </submittedName>
</protein>
<gene>
    <name evidence="1" type="ORF">G5B91_07305</name>
</gene>
<proteinExistence type="predicted"/>
<dbReference type="EMBL" id="CP049140">
    <property type="protein sequence ID" value="QIE86082.1"/>
    <property type="molecule type" value="Genomic_DNA"/>
</dbReference>
<accession>A0A6G6ISW0</accession>